<evidence type="ECO:0000259" key="3">
    <source>
        <dbReference type="PROSITE" id="PS50238"/>
    </source>
</evidence>
<dbReference type="Gene3D" id="1.10.555.10">
    <property type="entry name" value="Rho GTPase activation protein"/>
    <property type="match status" value="1"/>
</dbReference>
<feature type="region of interest" description="Disordered" evidence="2">
    <location>
        <begin position="1"/>
        <end position="58"/>
    </location>
</feature>
<evidence type="ECO:0000313" key="6">
    <source>
        <dbReference type="RefSeq" id="XP_060056687.1"/>
    </source>
</evidence>
<dbReference type="RefSeq" id="XP_060056687.1">
    <property type="nucleotide sequence ID" value="XM_060200704.1"/>
</dbReference>
<feature type="region of interest" description="Disordered" evidence="2">
    <location>
        <begin position="123"/>
        <end position="145"/>
    </location>
</feature>
<protein>
    <submittedName>
        <fullName evidence="5 6">Rho GTPase-activating protein 28 isoform X3</fullName>
    </submittedName>
</protein>
<evidence type="ECO:0000313" key="4">
    <source>
        <dbReference type="Proteomes" id="UP001652624"/>
    </source>
</evidence>
<sequence length="647" mass="73735">MLSKESLQTPAFSRSNSQASVDSASMEDFWREIESIKDNSIAGQEEQRPTEVKPLDEGELEAEWLQDVGLSTLISGDEEEDGKALLSTLSRTQAAAVKKRYNTYTQTMRKKNKQSVRDVRDIFGVSESPPGDTCDNHTAQEDGAQEDKELPRVIKTDEPLSILETIPDMPVHTNGSPGPGQSVQNAVRDDNYLEKNISPETEELSFEVSYSEMITEVPKRNKFKKSDFKKEDYALTKFIVQKTRFGLTEAGDLSAEDMKKVRHLSLIELTAFFDAFGIQLKRNKTEKVKGRDNGIFGVPLAVLLDNDRKKDPGVKVPLVLQKFFEKVEESGLESEGIFRLSGCTAKVKQYREELDTRFNADKFKWDKMCHREAAVMLKAFFRELPTSLFPVEYIPAFISLLERGPHIKVQFQALHLMIMALPDVNRDTAQALMTFFNKVIANESKNRMNVWNISTVMAPNLFFSRSKHFDYEELLLANTAAHIIRLMLKYQKILWKVPSFLITQVRRMNEATLLLKKQLPSVKKLLRRKTIEREVVNPKTSKVLQKSPSSRRLSDVPEGVIRVHAPLLSKVSMAIQLNSQTKAKDILAKFQYENSHSSSECLKIQNQRLYEIGGNIGQHCLDPDAYILDVYHINPQAEWVIKPQPNF</sequence>
<evidence type="ECO:0000256" key="1">
    <source>
        <dbReference type="ARBA" id="ARBA00022468"/>
    </source>
</evidence>
<feature type="compositionally biased region" description="Basic and acidic residues" evidence="2">
    <location>
        <begin position="45"/>
        <end position="56"/>
    </location>
</feature>
<dbReference type="InterPro" id="IPR000198">
    <property type="entry name" value="RhoGAP_dom"/>
</dbReference>
<dbReference type="InterPro" id="IPR057323">
    <property type="entry name" value="RHG40/28/18_ubiquitin"/>
</dbReference>
<dbReference type="PROSITE" id="PS50238">
    <property type="entry name" value="RHOGAP"/>
    <property type="match status" value="1"/>
</dbReference>
<organism evidence="4 7">
    <name type="scientific">Erinaceus europaeus</name>
    <name type="common">Western European hedgehog</name>
    <dbReference type="NCBI Taxonomy" id="9365"/>
    <lineage>
        <taxon>Eukaryota</taxon>
        <taxon>Metazoa</taxon>
        <taxon>Chordata</taxon>
        <taxon>Craniata</taxon>
        <taxon>Vertebrata</taxon>
        <taxon>Euteleostomi</taxon>
        <taxon>Mammalia</taxon>
        <taxon>Eutheria</taxon>
        <taxon>Laurasiatheria</taxon>
        <taxon>Eulipotyphla</taxon>
        <taxon>Erinaceidae</taxon>
        <taxon>Erinaceinae</taxon>
        <taxon>Erinaceus</taxon>
    </lineage>
</organism>
<dbReference type="RefSeq" id="XP_060056689.1">
    <property type="nucleotide sequence ID" value="XM_060200706.1"/>
</dbReference>
<dbReference type="Proteomes" id="UP001652624">
    <property type="component" value="Chromosome 10"/>
</dbReference>
<gene>
    <name evidence="5 6 7 8" type="primary">ARHGAP28</name>
</gene>
<dbReference type="InterPro" id="IPR008936">
    <property type="entry name" value="Rho_GTPase_activation_prot"/>
</dbReference>
<dbReference type="RefSeq" id="XP_060056688.1">
    <property type="nucleotide sequence ID" value="XM_060200705.1"/>
</dbReference>
<accession>A0ABM3Y6I1</accession>
<feature type="domain" description="Rho-GAP" evidence="3">
    <location>
        <begin position="298"/>
        <end position="495"/>
    </location>
</feature>
<dbReference type="Pfam" id="PF25442">
    <property type="entry name" value="Ubiquitin_RHG40_C"/>
    <property type="match status" value="1"/>
</dbReference>
<keyword evidence="1" id="KW-0343">GTPase activation</keyword>
<dbReference type="CDD" id="cd04391">
    <property type="entry name" value="RhoGAP_ARHGAP18"/>
    <property type="match status" value="1"/>
</dbReference>
<reference evidence="5 6" key="1">
    <citation type="submission" date="2025-05" db="UniProtKB">
        <authorList>
            <consortium name="RefSeq"/>
        </authorList>
    </citation>
    <scope>IDENTIFICATION</scope>
</reference>
<dbReference type="GeneID" id="103108274"/>
<evidence type="ECO:0000313" key="8">
    <source>
        <dbReference type="RefSeq" id="XP_060056689.1"/>
    </source>
</evidence>
<keyword evidence="4" id="KW-1185">Reference proteome</keyword>
<dbReference type="PANTHER" id="PTHR14963:SF5">
    <property type="entry name" value="RHO GTPASE-ACTIVATING PROTEIN 28"/>
    <property type="match status" value="1"/>
</dbReference>
<dbReference type="SMART" id="SM00324">
    <property type="entry name" value="RhoGAP"/>
    <property type="match status" value="1"/>
</dbReference>
<dbReference type="RefSeq" id="XP_060056686.1">
    <property type="nucleotide sequence ID" value="XM_060200703.1"/>
</dbReference>
<feature type="compositionally biased region" description="Basic and acidic residues" evidence="2">
    <location>
        <begin position="28"/>
        <end position="37"/>
    </location>
</feature>
<name>A0ABM3Y6I1_ERIEU</name>
<dbReference type="PANTHER" id="PTHR14963">
    <property type="entry name" value="RHO GTPASE ACTIVATING PROTEIN 18,19-RELATED"/>
    <property type="match status" value="1"/>
</dbReference>
<evidence type="ECO:0000256" key="2">
    <source>
        <dbReference type="SAM" id="MobiDB-lite"/>
    </source>
</evidence>
<evidence type="ECO:0000313" key="5">
    <source>
        <dbReference type="RefSeq" id="XP_060056686.1"/>
    </source>
</evidence>
<evidence type="ECO:0000313" key="7">
    <source>
        <dbReference type="RefSeq" id="XP_060056688.1"/>
    </source>
</evidence>
<feature type="compositionally biased region" description="Polar residues" evidence="2">
    <location>
        <begin position="1"/>
        <end position="23"/>
    </location>
</feature>
<feature type="compositionally biased region" description="Basic and acidic residues" evidence="2">
    <location>
        <begin position="134"/>
        <end position="145"/>
    </location>
</feature>
<proteinExistence type="predicted"/>
<dbReference type="SUPFAM" id="SSF48350">
    <property type="entry name" value="GTPase activation domain, GAP"/>
    <property type="match status" value="1"/>
</dbReference>
<dbReference type="Pfam" id="PF00620">
    <property type="entry name" value="RhoGAP"/>
    <property type="match status" value="1"/>
</dbReference>